<evidence type="ECO:0008006" key="4">
    <source>
        <dbReference type="Google" id="ProtNLM"/>
    </source>
</evidence>
<dbReference type="PROSITE" id="PS51257">
    <property type="entry name" value="PROKAR_LIPOPROTEIN"/>
    <property type="match status" value="1"/>
</dbReference>
<reference evidence="2" key="1">
    <citation type="submission" date="2022-09" db="EMBL/GenBank/DDBJ databases">
        <title>Novel Mycoplasma species identified in domestic and wild animals.</title>
        <authorList>
            <person name="Volokhov D.V."/>
            <person name="Furtak V.A."/>
            <person name="Zagorodnyaya T.A."/>
        </authorList>
    </citation>
    <scope>NUCLEOTIDE SEQUENCE</scope>
    <source>
        <strain evidence="2">Oakley</strain>
    </source>
</reference>
<evidence type="ECO:0000313" key="3">
    <source>
        <dbReference type="Proteomes" id="UP001177160"/>
    </source>
</evidence>
<accession>A0ABT2Y4A8</accession>
<gene>
    <name evidence="2" type="ORF">N7548_01790</name>
</gene>
<name>A0ABT2Y4A8_9MOLU</name>
<keyword evidence="3" id="KW-1185">Reference proteome</keyword>
<dbReference type="EMBL" id="JAOVQM010000001">
    <property type="protein sequence ID" value="MCV2231561.1"/>
    <property type="molecule type" value="Genomic_DNA"/>
</dbReference>
<keyword evidence="1" id="KW-0732">Signal</keyword>
<feature type="signal peptide" evidence="1">
    <location>
        <begin position="1"/>
        <end position="23"/>
    </location>
</feature>
<feature type="chain" id="PRO_5047254784" description="Lipoprotein" evidence="1">
    <location>
        <begin position="24"/>
        <end position="434"/>
    </location>
</feature>
<organism evidence="2 3">
    <name type="scientific">Paracholeplasma manati</name>
    <dbReference type="NCBI Taxonomy" id="591373"/>
    <lineage>
        <taxon>Bacteria</taxon>
        <taxon>Bacillati</taxon>
        <taxon>Mycoplasmatota</taxon>
        <taxon>Mollicutes</taxon>
        <taxon>Acholeplasmatales</taxon>
        <taxon>Acholeplasmataceae</taxon>
        <taxon>Paracholeplasma</taxon>
    </lineage>
</organism>
<proteinExistence type="predicted"/>
<evidence type="ECO:0000256" key="1">
    <source>
        <dbReference type="SAM" id="SignalP"/>
    </source>
</evidence>
<dbReference type="RefSeq" id="WP_263607686.1">
    <property type="nucleotide sequence ID" value="NZ_JAOVQM010000001.1"/>
</dbReference>
<comment type="caution">
    <text evidence="2">The sequence shown here is derived from an EMBL/GenBank/DDBJ whole genome shotgun (WGS) entry which is preliminary data.</text>
</comment>
<evidence type="ECO:0000313" key="2">
    <source>
        <dbReference type="EMBL" id="MCV2231561.1"/>
    </source>
</evidence>
<dbReference type="Proteomes" id="UP001177160">
    <property type="component" value="Unassembled WGS sequence"/>
</dbReference>
<sequence>MKTYKIKKILLASLWLLSMIVIAGCSSKSPIIGYDIFVNSDQNQMIVGLFSYEDLSIRVLRDNGDAEIVTVKQSMISESDLSKFMLTGPQTIRIQYNKVSLLFNFELFSDTLVSTLKPFYDYMKAKNTGLSAYTNWITDYQVVTLPITENVDLFYHNQTFYYRYTSDIEWQYLIDVTGETFEVDAEYVYVGSKLSPKMILPLTLFVHDVTRYFYDIYVEKNRHSADLTSFIQKWFTLSNFQQQVYIINYVYDASLTTHDFGYYGEGIESLPIHHKLGLEHLGWALSQAHSALFYGPIIETTTLYPVYQTLKNGFILKVLNENWDELQMDVVLSGDISLNGLDLSLLYETSQYQLVDVIYHLDGIHHEMDGHISFNYMNVQTRLSSEQTLFTIVFKKLNPIHDLSNITLNLREALFINIYDRPEQADCLNTQWVD</sequence>
<protein>
    <recommendedName>
        <fullName evidence="4">Lipoprotein</fullName>
    </recommendedName>
</protein>